<dbReference type="Pfam" id="PF00462">
    <property type="entry name" value="Glutaredoxin"/>
    <property type="match status" value="1"/>
</dbReference>
<comment type="caution">
    <text evidence="6">The sequence shown here is derived from an EMBL/GenBank/DDBJ whole genome shotgun (WGS) entry which is preliminary data.</text>
</comment>
<gene>
    <name evidence="6" type="primary">TXNRD3_2</name>
    <name evidence="6" type="ORF">HDU87_004270</name>
</gene>
<evidence type="ECO:0000256" key="4">
    <source>
        <dbReference type="ARBA" id="ARBA00023284"/>
    </source>
</evidence>
<keyword evidence="4" id="KW-0676">Redox-active center</keyword>
<organism evidence="6 7">
    <name type="scientific">Geranomyces variabilis</name>
    <dbReference type="NCBI Taxonomy" id="109894"/>
    <lineage>
        <taxon>Eukaryota</taxon>
        <taxon>Fungi</taxon>
        <taxon>Fungi incertae sedis</taxon>
        <taxon>Chytridiomycota</taxon>
        <taxon>Chytridiomycota incertae sedis</taxon>
        <taxon>Chytridiomycetes</taxon>
        <taxon>Spizellomycetales</taxon>
        <taxon>Powellomycetaceae</taxon>
        <taxon>Geranomyces</taxon>
    </lineage>
</organism>
<evidence type="ECO:0000256" key="3">
    <source>
        <dbReference type="ARBA" id="ARBA00023157"/>
    </source>
</evidence>
<keyword evidence="2" id="KW-0249">Electron transport</keyword>
<dbReference type="GO" id="GO:0015038">
    <property type="term" value="F:glutathione disulfide oxidoreductase activity"/>
    <property type="evidence" value="ECO:0007669"/>
    <property type="project" value="TreeGrafter"/>
</dbReference>
<dbReference type="GO" id="GO:0005634">
    <property type="term" value="C:nucleus"/>
    <property type="evidence" value="ECO:0007669"/>
    <property type="project" value="TreeGrafter"/>
</dbReference>
<dbReference type="PANTHER" id="PTHR45694">
    <property type="entry name" value="GLUTAREDOXIN 2"/>
    <property type="match status" value="1"/>
</dbReference>
<keyword evidence="7" id="KW-1185">Reference proteome</keyword>
<dbReference type="AlphaFoldDB" id="A0AAD5TIZ5"/>
<accession>A0AAD5TIZ5</accession>
<keyword evidence="1" id="KW-0813">Transport</keyword>
<sequence>MAAKSTVEDAIKNNKVVVFSKSYCPYCKKAKALLDSLNAQFVALELDQIEEGSAMQAYLKEKNGQSSVPNIYVNQQHVGGCDDLHAAHRDGKLQKMLTA</sequence>
<reference evidence="6" key="1">
    <citation type="submission" date="2020-05" db="EMBL/GenBank/DDBJ databases">
        <title>Phylogenomic resolution of chytrid fungi.</title>
        <authorList>
            <person name="Stajich J.E."/>
            <person name="Amses K."/>
            <person name="Simmons R."/>
            <person name="Seto K."/>
            <person name="Myers J."/>
            <person name="Bonds A."/>
            <person name="Quandt C.A."/>
            <person name="Barry K."/>
            <person name="Liu P."/>
            <person name="Grigoriev I."/>
            <person name="Longcore J.E."/>
            <person name="James T.Y."/>
        </authorList>
    </citation>
    <scope>NUCLEOTIDE SEQUENCE</scope>
    <source>
        <strain evidence="6">JEL0379</strain>
    </source>
</reference>
<name>A0AAD5TIZ5_9FUNG</name>
<proteinExistence type="predicted"/>
<evidence type="ECO:0000259" key="5">
    <source>
        <dbReference type="Pfam" id="PF00462"/>
    </source>
</evidence>
<evidence type="ECO:0000313" key="6">
    <source>
        <dbReference type="EMBL" id="KAJ3177748.1"/>
    </source>
</evidence>
<protein>
    <submittedName>
        <fullName evidence="6">Thioredoxin reductase</fullName>
    </submittedName>
</protein>
<dbReference type="PRINTS" id="PR00160">
    <property type="entry name" value="GLUTAREDOXIN"/>
</dbReference>
<dbReference type="GO" id="GO:0034599">
    <property type="term" value="P:cellular response to oxidative stress"/>
    <property type="evidence" value="ECO:0007669"/>
    <property type="project" value="TreeGrafter"/>
</dbReference>
<dbReference type="EMBL" id="JADGJQ010000031">
    <property type="protein sequence ID" value="KAJ3177748.1"/>
    <property type="molecule type" value="Genomic_DNA"/>
</dbReference>
<evidence type="ECO:0000256" key="1">
    <source>
        <dbReference type="ARBA" id="ARBA00022448"/>
    </source>
</evidence>
<dbReference type="PANTHER" id="PTHR45694:SF18">
    <property type="entry name" value="GLUTAREDOXIN-1-RELATED"/>
    <property type="match status" value="1"/>
</dbReference>
<dbReference type="SUPFAM" id="SSF52833">
    <property type="entry name" value="Thioredoxin-like"/>
    <property type="match status" value="1"/>
</dbReference>
<dbReference type="InterPro" id="IPR011899">
    <property type="entry name" value="Glutaredoxin_euk/vir"/>
</dbReference>
<dbReference type="InterPro" id="IPR036249">
    <property type="entry name" value="Thioredoxin-like_sf"/>
</dbReference>
<dbReference type="InterPro" id="IPR011767">
    <property type="entry name" value="GLR_AS"/>
</dbReference>
<dbReference type="Gene3D" id="3.40.30.10">
    <property type="entry name" value="Glutaredoxin"/>
    <property type="match status" value="1"/>
</dbReference>
<dbReference type="GO" id="GO:0004602">
    <property type="term" value="F:glutathione peroxidase activity"/>
    <property type="evidence" value="ECO:0007669"/>
    <property type="project" value="UniProtKB-ARBA"/>
</dbReference>
<dbReference type="InterPro" id="IPR002109">
    <property type="entry name" value="Glutaredoxin"/>
</dbReference>
<dbReference type="PROSITE" id="PS00195">
    <property type="entry name" value="GLUTAREDOXIN_1"/>
    <property type="match status" value="1"/>
</dbReference>
<dbReference type="FunFam" id="3.40.30.10:FF:000026">
    <property type="entry name" value="Glutaredoxin 2"/>
    <property type="match status" value="1"/>
</dbReference>
<feature type="domain" description="Glutaredoxin" evidence="5">
    <location>
        <begin position="16"/>
        <end position="78"/>
    </location>
</feature>
<dbReference type="PROSITE" id="PS51354">
    <property type="entry name" value="GLUTAREDOXIN_2"/>
    <property type="match status" value="1"/>
</dbReference>
<evidence type="ECO:0000313" key="7">
    <source>
        <dbReference type="Proteomes" id="UP001212152"/>
    </source>
</evidence>
<dbReference type="GO" id="GO:0005737">
    <property type="term" value="C:cytoplasm"/>
    <property type="evidence" value="ECO:0007669"/>
    <property type="project" value="TreeGrafter"/>
</dbReference>
<dbReference type="InterPro" id="IPR014025">
    <property type="entry name" value="Glutaredoxin_subgr"/>
</dbReference>
<evidence type="ECO:0000256" key="2">
    <source>
        <dbReference type="ARBA" id="ARBA00022982"/>
    </source>
</evidence>
<dbReference type="NCBIfam" id="TIGR02180">
    <property type="entry name" value="GRX_euk"/>
    <property type="match status" value="1"/>
</dbReference>
<dbReference type="Proteomes" id="UP001212152">
    <property type="component" value="Unassembled WGS sequence"/>
</dbReference>
<dbReference type="CDD" id="cd03419">
    <property type="entry name" value="GRX_GRXh_1_2_like"/>
    <property type="match status" value="1"/>
</dbReference>
<keyword evidence="3" id="KW-1015">Disulfide bond</keyword>